<feature type="binding site" evidence="2">
    <location>
        <begin position="204"/>
        <end position="206"/>
    </location>
    <ligand>
        <name>substrate</name>
    </ligand>
</feature>
<comment type="subunit">
    <text evidence="2">Homodimer.</text>
</comment>
<feature type="active site" evidence="2">
    <location>
        <position position="27"/>
    </location>
</feature>
<feature type="binding site" evidence="2">
    <location>
        <begin position="72"/>
        <end position="74"/>
    </location>
    <ligand>
        <name>substrate</name>
    </ligand>
</feature>
<dbReference type="HAMAP" id="MF_01139">
    <property type="entry name" value="ISPT"/>
    <property type="match status" value="1"/>
</dbReference>
<feature type="binding site" evidence="2">
    <location>
        <position position="217"/>
    </location>
    <ligand>
        <name>Mg(2+)</name>
        <dbReference type="ChEBI" id="CHEBI:18420"/>
    </ligand>
</feature>
<keyword evidence="1 2" id="KW-0808">Transferase</keyword>
<name>A0ABY4PJH4_9LACO</name>
<feature type="binding site" evidence="2">
    <location>
        <position position="198"/>
    </location>
    <ligand>
        <name>substrate</name>
    </ligand>
</feature>
<feature type="binding site" evidence="2">
    <location>
        <position position="40"/>
    </location>
    <ligand>
        <name>substrate</name>
    </ligand>
</feature>
<dbReference type="RefSeq" id="WP_249511453.1">
    <property type="nucleotide sequence ID" value="NZ_CP093362.1"/>
</dbReference>
<dbReference type="Proteomes" id="UP000831859">
    <property type="component" value="Chromosome"/>
</dbReference>
<reference evidence="3 4" key="1">
    <citation type="journal article" date="2022" name="Int. J. Syst. Evol. Microbiol.">
        <title>Apilactobacillus apisilvae sp. nov., Nicolia spurrieriana gen. nov. sp. nov., Bombilactobacillus folatiphilus sp. nov. and Bombilactobacillus thymidiniphilus sp. nov., four new lactic acid bacterial isolates from stingless bees Tetragonula carbonaria and Austroplebeia australis.</title>
        <authorList>
            <person name="Oliphant S.A."/>
            <person name="Watson-Haigh N.S."/>
            <person name="Sumby K.M."/>
            <person name="Gardner J."/>
            <person name="Groom S."/>
            <person name="Jiranek V."/>
        </authorList>
    </citation>
    <scope>NUCLEOTIDE SEQUENCE [LARGE SCALE GENOMIC DNA]</scope>
    <source>
        <strain evidence="3 4">SG5_A10</strain>
    </source>
</reference>
<feature type="binding site" evidence="2">
    <location>
        <position position="32"/>
    </location>
    <ligand>
        <name>substrate</name>
    </ligand>
</feature>
<keyword evidence="4" id="KW-1185">Reference proteome</keyword>
<dbReference type="CDD" id="cd00475">
    <property type="entry name" value="Cis_IPPS"/>
    <property type="match status" value="1"/>
</dbReference>
<dbReference type="PANTHER" id="PTHR10291">
    <property type="entry name" value="DEHYDRODOLICHYL DIPHOSPHATE SYNTHASE FAMILY MEMBER"/>
    <property type="match status" value="1"/>
</dbReference>
<evidence type="ECO:0000256" key="1">
    <source>
        <dbReference type="ARBA" id="ARBA00022679"/>
    </source>
</evidence>
<dbReference type="GO" id="GO:0016740">
    <property type="term" value="F:transferase activity"/>
    <property type="evidence" value="ECO:0007669"/>
    <property type="project" value="UniProtKB-KW"/>
</dbReference>
<comment type="similarity">
    <text evidence="2">Belongs to the UPP synthase family.</text>
</comment>
<comment type="cofactor">
    <cofactor evidence="2">
        <name>Mg(2+)</name>
        <dbReference type="ChEBI" id="CHEBI:18420"/>
    </cofactor>
    <text evidence="2">Binds 2 magnesium ions per subunit.</text>
</comment>
<accession>A0ABY4PJH4</accession>
<feature type="binding site" evidence="2">
    <location>
        <position position="78"/>
    </location>
    <ligand>
        <name>substrate</name>
    </ligand>
</feature>
<evidence type="ECO:0000256" key="2">
    <source>
        <dbReference type="HAMAP-Rule" id="MF_01139"/>
    </source>
</evidence>
<evidence type="ECO:0000313" key="4">
    <source>
        <dbReference type="Proteomes" id="UP000831859"/>
    </source>
</evidence>
<dbReference type="NCBIfam" id="NF011405">
    <property type="entry name" value="PRK14830.1"/>
    <property type="match status" value="1"/>
</dbReference>
<keyword evidence="2" id="KW-0479">Metal-binding</keyword>
<proteinExistence type="inferred from homology"/>
<dbReference type="InterPro" id="IPR018520">
    <property type="entry name" value="UPP_synth-like_CS"/>
</dbReference>
<feature type="binding site" evidence="2">
    <location>
        <position position="44"/>
    </location>
    <ligand>
        <name>substrate</name>
    </ligand>
</feature>
<dbReference type="Pfam" id="PF01255">
    <property type="entry name" value="Prenyltransf"/>
    <property type="match status" value="1"/>
</dbReference>
<protein>
    <recommendedName>
        <fullName evidence="2">Isoprenyl transferase</fullName>
        <ecNumber evidence="2">2.5.1.-</ecNumber>
    </recommendedName>
</protein>
<gene>
    <name evidence="3" type="ORF">MOO46_02535</name>
</gene>
<feature type="binding site" evidence="2">
    <location>
        <begin position="28"/>
        <end position="31"/>
    </location>
    <ligand>
        <name>substrate</name>
    </ligand>
</feature>
<comment type="function">
    <text evidence="2">Catalyzes the condensation of isopentenyl diphosphate (IPP) with allylic pyrophosphates generating different type of terpenoids.</text>
</comment>
<organism evidence="3 4">
    <name type="scientific">Apilactobacillus apisilvae</name>
    <dbReference type="NCBI Taxonomy" id="2923364"/>
    <lineage>
        <taxon>Bacteria</taxon>
        <taxon>Bacillati</taxon>
        <taxon>Bacillota</taxon>
        <taxon>Bacilli</taxon>
        <taxon>Lactobacillales</taxon>
        <taxon>Lactobacillaceae</taxon>
        <taxon>Apilactobacillus</taxon>
    </lineage>
</organism>
<keyword evidence="2" id="KW-0460">Magnesium</keyword>
<feature type="binding site" evidence="2">
    <location>
        <position position="76"/>
    </location>
    <ligand>
        <name>substrate</name>
    </ligand>
</feature>
<dbReference type="EMBL" id="CP093362">
    <property type="protein sequence ID" value="UQS85482.1"/>
    <property type="molecule type" value="Genomic_DNA"/>
</dbReference>
<feature type="active site" description="Proton acceptor" evidence="2">
    <location>
        <position position="75"/>
    </location>
</feature>
<feature type="binding site" evidence="2">
    <location>
        <position position="27"/>
    </location>
    <ligand>
        <name>Mg(2+)</name>
        <dbReference type="ChEBI" id="CHEBI:18420"/>
    </ligand>
</feature>
<sequence>MFNINRPTEKYQLDLDNIPKHVAIIMDGNGRWAKKRHLPRIAGHKQGMEVVKKITKSASDLGIKVLTLYAFSTENWHRPDKEVNYLMGLPEKFFNKFVPDLIKNNVQVRVMGEIDNLPNNTKLAVNKAINDTKGCDGMILNFALNYGSHDEIVTAIKKISKKVQDGELKINEIDTEMVDHSLMTADLNSFANPDLLIRTSGEERLSNFLLWQLAYSEFVFDDTKWPDYDSNNLKACIYEYQNRHRRFGGIKNK</sequence>
<dbReference type="InterPro" id="IPR036424">
    <property type="entry name" value="UPP_synth-like_sf"/>
</dbReference>
<dbReference type="SUPFAM" id="SSF64005">
    <property type="entry name" value="Undecaprenyl diphosphate synthase"/>
    <property type="match status" value="1"/>
</dbReference>
<dbReference type="EC" id="2.5.1.-" evidence="2"/>
<evidence type="ECO:0000313" key="3">
    <source>
        <dbReference type="EMBL" id="UQS85482.1"/>
    </source>
</evidence>
<dbReference type="InterPro" id="IPR001441">
    <property type="entry name" value="UPP_synth-like"/>
</dbReference>
<dbReference type="NCBIfam" id="TIGR00055">
    <property type="entry name" value="uppS"/>
    <property type="match status" value="1"/>
</dbReference>
<dbReference type="Gene3D" id="3.40.1180.10">
    <property type="entry name" value="Decaprenyl diphosphate synthase-like"/>
    <property type="match status" value="1"/>
</dbReference>
<dbReference type="PANTHER" id="PTHR10291:SF0">
    <property type="entry name" value="DEHYDRODOLICHYL DIPHOSPHATE SYNTHASE 2"/>
    <property type="match status" value="1"/>
</dbReference>
<dbReference type="PROSITE" id="PS01066">
    <property type="entry name" value="UPP_SYNTHASE"/>
    <property type="match status" value="1"/>
</dbReference>